<feature type="non-terminal residue" evidence="1">
    <location>
        <position position="81"/>
    </location>
</feature>
<comment type="caution">
    <text evidence="1">The sequence shown here is derived from an EMBL/GenBank/DDBJ whole genome shotgun (WGS) entry which is preliminary data.</text>
</comment>
<feature type="non-terminal residue" evidence="1">
    <location>
        <position position="1"/>
    </location>
</feature>
<dbReference type="EMBL" id="JAHUTI010079349">
    <property type="protein sequence ID" value="MED6257587.1"/>
    <property type="molecule type" value="Genomic_DNA"/>
</dbReference>
<evidence type="ECO:0000313" key="2">
    <source>
        <dbReference type="Proteomes" id="UP001345963"/>
    </source>
</evidence>
<protein>
    <submittedName>
        <fullName evidence="1">Uncharacterized protein</fullName>
    </submittedName>
</protein>
<name>A0ABU7C4E5_9TELE</name>
<sequence length="81" mass="9123">VQWVVPRSLCPPAQPVWIKASQAAVSTASQSRKSLQGLERNQPRLLRPLPEEWRTVVWILLVLALSLSMLTSPRQSPQSPR</sequence>
<organism evidence="1 2">
    <name type="scientific">Ataeniobius toweri</name>
    <dbReference type="NCBI Taxonomy" id="208326"/>
    <lineage>
        <taxon>Eukaryota</taxon>
        <taxon>Metazoa</taxon>
        <taxon>Chordata</taxon>
        <taxon>Craniata</taxon>
        <taxon>Vertebrata</taxon>
        <taxon>Euteleostomi</taxon>
        <taxon>Actinopterygii</taxon>
        <taxon>Neopterygii</taxon>
        <taxon>Teleostei</taxon>
        <taxon>Neoteleostei</taxon>
        <taxon>Acanthomorphata</taxon>
        <taxon>Ovalentaria</taxon>
        <taxon>Atherinomorphae</taxon>
        <taxon>Cyprinodontiformes</taxon>
        <taxon>Goodeidae</taxon>
        <taxon>Ataeniobius</taxon>
    </lineage>
</organism>
<accession>A0ABU7C4E5</accession>
<keyword evidence="2" id="KW-1185">Reference proteome</keyword>
<gene>
    <name evidence="1" type="ORF">ATANTOWER_027497</name>
</gene>
<evidence type="ECO:0000313" key="1">
    <source>
        <dbReference type="EMBL" id="MED6257587.1"/>
    </source>
</evidence>
<proteinExistence type="predicted"/>
<dbReference type="Proteomes" id="UP001345963">
    <property type="component" value="Unassembled WGS sequence"/>
</dbReference>
<reference evidence="1 2" key="1">
    <citation type="submission" date="2021-07" db="EMBL/GenBank/DDBJ databases">
        <authorList>
            <person name="Palmer J.M."/>
        </authorList>
    </citation>
    <scope>NUCLEOTIDE SEQUENCE [LARGE SCALE GENOMIC DNA]</scope>
    <source>
        <strain evidence="1 2">AT_MEX2019</strain>
        <tissue evidence="1">Muscle</tissue>
    </source>
</reference>